<keyword evidence="2" id="KW-1185">Reference proteome</keyword>
<evidence type="ECO:0000313" key="1">
    <source>
        <dbReference type="EMBL" id="RNM37442.1"/>
    </source>
</evidence>
<protein>
    <submittedName>
        <fullName evidence="1">Uncharacterized protein</fullName>
    </submittedName>
</protein>
<dbReference type="EMBL" id="QIBZ01000001">
    <property type="protein sequence ID" value="RNM37442.1"/>
    <property type="molecule type" value="Genomic_DNA"/>
</dbReference>
<evidence type="ECO:0000313" key="2">
    <source>
        <dbReference type="Proteomes" id="UP000271472"/>
    </source>
</evidence>
<proteinExistence type="predicted"/>
<comment type="caution">
    <text evidence="1">The sequence shown here is derived from an EMBL/GenBank/DDBJ whole genome shotgun (WGS) entry which is preliminary data.</text>
</comment>
<sequence>MFSLARSVLCRYAEQHDGTKGYAPKSKVTITARRSPARHEASFGSWNDLYLEVDRGSQDALEIRGSTADGCRMIVRHR</sequence>
<gene>
    <name evidence="1" type="ORF">DMP05_00480</name>
</gene>
<organism evidence="1 2">
    <name type="scientific">Slackia isoflavoniconvertens</name>
    <dbReference type="NCBI Taxonomy" id="572010"/>
    <lineage>
        <taxon>Bacteria</taxon>
        <taxon>Bacillati</taxon>
        <taxon>Actinomycetota</taxon>
        <taxon>Coriobacteriia</taxon>
        <taxon>Eggerthellales</taxon>
        <taxon>Eggerthellaceae</taxon>
        <taxon>Slackia</taxon>
    </lineage>
</organism>
<reference evidence="2" key="1">
    <citation type="submission" date="2018-05" db="EMBL/GenBank/DDBJ databases">
        <title>Genome Sequencing of selected type strains of the family Eggerthellaceae.</title>
        <authorList>
            <person name="Danylec N."/>
            <person name="Stoll D.A."/>
            <person name="Doetsch A."/>
            <person name="Huch M."/>
        </authorList>
    </citation>
    <scope>NUCLEOTIDE SEQUENCE [LARGE SCALE GENOMIC DNA]</scope>
    <source>
        <strain evidence="2">DSM 22006</strain>
    </source>
</reference>
<dbReference type="Proteomes" id="UP000271472">
    <property type="component" value="Unassembled WGS sequence"/>
</dbReference>
<accession>A0A3N0IMC1</accession>
<dbReference type="AlphaFoldDB" id="A0A3N0IMC1"/>
<name>A0A3N0IMC1_9ACTN</name>